<dbReference type="OrthoDB" id="10332727at2759"/>
<reference evidence="1 2" key="2">
    <citation type="journal article" date="2008" name="Bioinformatics">
        <title>Assembly reconciliation.</title>
        <authorList>
            <person name="Zimin A.V."/>
            <person name="Smith D.R."/>
            <person name="Sutton G."/>
            <person name="Yorke J.A."/>
        </authorList>
    </citation>
    <scope>NUCLEOTIDE SEQUENCE [LARGE SCALE GENOMIC DNA]</scope>
    <source>
        <strain evidence="1 2">TSC#14021-0224.01</strain>
    </source>
</reference>
<evidence type="ECO:0000313" key="2">
    <source>
        <dbReference type="Proteomes" id="UP000008711"/>
    </source>
</evidence>
<name>B3NSU1_DROER</name>
<protein>
    <submittedName>
        <fullName evidence="1">Uncharacterized protein</fullName>
    </submittedName>
</protein>
<dbReference type="PhylomeDB" id="B3NSU1"/>
<dbReference type="HOGENOM" id="CLU_103915_0_0_1"/>
<dbReference type="EMBL" id="CH954180">
    <property type="protein sequence ID" value="EDV45771.1"/>
    <property type="molecule type" value="Genomic_DNA"/>
</dbReference>
<organism evidence="1 2">
    <name type="scientific">Drosophila erecta</name>
    <name type="common">Fruit fly</name>
    <dbReference type="NCBI Taxonomy" id="7220"/>
    <lineage>
        <taxon>Eukaryota</taxon>
        <taxon>Metazoa</taxon>
        <taxon>Ecdysozoa</taxon>
        <taxon>Arthropoda</taxon>
        <taxon>Hexapoda</taxon>
        <taxon>Insecta</taxon>
        <taxon>Pterygota</taxon>
        <taxon>Neoptera</taxon>
        <taxon>Endopterygota</taxon>
        <taxon>Diptera</taxon>
        <taxon>Brachycera</taxon>
        <taxon>Muscomorpha</taxon>
        <taxon>Ephydroidea</taxon>
        <taxon>Drosophilidae</taxon>
        <taxon>Drosophila</taxon>
        <taxon>Sophophora</taxon>
    </lineage>
</organism>
<accession>B3NSU1</accession>
<dbReference type="AlphaFoldDB" id="B3NSU1"/>
<evidence type="ECO:0000313" key="1">
    <source>
        <dbReference type="EMBL" id="EDV45771.1"/>
    </source>
</evidence>
<gene>
    <name evidence="1" type="primary">Dere\GG18690</name>
    <name evidence="1" type="synonym">dere_GLEANR_3504</name>
    <name evidence="1" type="synonym">GG18690</name>
    <name evidence="1" type="ORF">Dere_GG18690</name>
</gene>
<dbReference type="Proteomes" id="UP000008711">
    <property type="component" value="Unassembled WGS sequence"/>
</dbReference>
<dbReference type="KEGG" id="der:6550967"/>
<keyword evidence="2" id="KW-1185">Reference proteome</keyword>
<sequence>MSWLTEIPLSREERVGLQDMFQLSDDNGLQRNSMMHNFRFICDLSGEWHTTDGLTQVRAQAPKSSPAKPGKQEMAWNIPSKVYTFMMLKQLVMEMSFVEQPENIFREQELAIDKDYREVPDVEALHMTPRERLNRRLKSFYDHLEEMFVGDDLNMANMAVDVVFNGISRLAERRNELITSWQAK</sequence>
<proteinExistence type="predicted"/>
<reference evidence="1 2" key="1">
    <citation type="journal article" date="2007" name="Nature">
        <title>Evolution of genes and genomes on the Drosophila phylogeny.</title>
        <authorList>
            <consortium name="Drosophila 12 Genomes Consortium"/>
            <person name="Clark A.G."/>
            <person name="Eisen M.B."/>
            <person name="Smith D.R."/>
            <person name="Bergman C.M."/>
            <person name="Oliver B."/>
            <person name="Markow T.A."/>
            <person name="Kaufman T.C."/>
            <person name="Kellis M."/>
            <person name="Gelbart W."/>
            <person name="Iyer V.N."/>
            <person name="Pollard D.A."/>
            <person name="Sackton T.B."/>
            <person name="Larracuente A.M."/>
            <person name="Singh N.D."/>
            <person name="Abad J.P."/>
            <person name="Abt D.N."/>
            <person name="Adryan B."/>
            <person name="Aguade M."/>
            <person name="Akashi H."/>
            <person name="Anderson W.W."/>
            <person name="Aquadro C.F."/>
            <person name="Ardell D.H."/>
            <person name="Arguello R."/>
            <person name="Artieri C.G."/>
            <person name="Barbash D.A."/>
            <person name="Barker D."/>
            <person name="Barsanti P."/>
            <person name="Batterham P."/>
            <person name="Batzoglou S."/>
            <person name="Begun D."/>
            <person name="Bhutkar A."/>
            <person name="Blanco E."/>
            <person name="Bosak S.A."/>
            <person name="Bradley R.K."/>
            <person name="Brand A.D."/>
            <person name="Brent M.R."/>
            <person name="Brooks A.N."/>
            <person name="Brown R.H."/>
            <person name="Butlin R.K."/>
            <person name="Caggese C."/>
            <person name="Calvi B.R."/>
            <person name="Bernardo de Carvalho A."/>
            <person name="Caspi A."/>
            <person name="Castrezana S."/>
            <person name="Celniker S.E."/>
            <person name="Chang J.L."/>
            <person name="Chapple C."/>
            <person name="Chatterji S."/>
            <person name="Chinwalla A."/>
            <person name="Civetta A."/>
            <person name="Clifton S.W."/>
            <person name="Comeron J.M."/>
            <person name="Costello J.C."/>
            <person name="Coyne J.A."/>
            <person name="Daub J."/>
            <person name="David R.G."/>
            <person name="Delcher A.L."/>
            <person name="Delehaunty K."/>
            <person name="Do C.B."/>
            <person name="Ebling H."/>
            <person name="Edwards K."/>
            <person name="Eickbush T."/>
            <person name="Evans J.D."/>
            <person name="Filipski A."/>
            <person name="Findeiss S."/>
            <person name="Freyhult E."/>
            <person name="Fulton L."/>
            <person name="Fulton R."/>
            <person name="Garcia A.C."/>
            <person name="Gardiner A."/>
            <person name="Garfield D.A."/>
            <person name="Garvin B.E."/>
            <person name="Gibson G."/>
            <person name="Gilbert D."/>
            <person name="Gnerre S."/>
            <person name="Godfrey J."/>
            <person name="Good R."/>
            <person name="Gotea V."/>
            <person name="Gravely B."/>
            <person name="Greenberg A.J."/>
            <person name="Griffiths-Jones S."/>
            <person name="Gross S."/>
            <person name="Guigo R."/>
            <person name="Gustafson E.A."/>
            <person name="Haerty W."/>
            <person name="Hahn M.W."/>
            <person name="Halligan D.L."/>
            <person name="Halpern A.L."/>
            <person name="Halter G.M."/>
            <person name="Han M.V."/>
            <person name="Heger A."/>
            <person name="Hillier L."/>
            <person name="Hinrichs A.S."/>
            <person name="Holmes I."/>
            <person name="Hoskins R.A."/>
            <person name="Hubisz M.J."/>
            <person name="Hultmark D."/>
            <person name="Huntley M.A."/>
            <person name="Jaffe D.B."/>
            <person name="Jagadeeshan S."/>
            <person name="Jeck W.R."/>
            <person name="Johnson J."/>
            <person name="Jones C.D."/>
            <person name="Jordan W.C."/>
            <person name="Karpen G.H."/>
            <person name="Kataoka E."/>
            <person name="Keightley P.D."/>
            <person name="Kheradpour P."/>
            <person name="Kirkness E.F."/>
            <person name="Koerich L.B."/>
            <person name="Kristiansen K."/>
            <person name="Kudrna D."/>
            <person name="Kulathinal R.J."/>
            <person name="Kumar S."/>
            <person name="Kwok R."/>
            <person name="Lander E."/>
            <person name="Langley C.H."/>
            <person name="Lapoint R."/>
            <person name="Lazzaro B.P."/>
            <person name="Lee S.J."/>
            <person name="Levesque L."/>
            <person name="Li R."/>
            <person name="Lin C.F."/>
            <person name="Lin M.F."/>
            <person name="Lindblad-Toh K."/>
            <person name="Llopart A."/>
            <person name="Long M."/>
            <person name="Low L."/>
            <person name="Lozovsky E."/>
            <person name="Lu J."/>
            <person name="Luo M."/>
            <person name="Machado C.A."/>
            <person name="Makalowski W."/>
            <person name="Marzo M."/>
            <person name="Matsuda M."/>
            <person name="Matzkin L."/>
            <person name="McAllister B."/>
            <person name="McBride C.S."/>
            <person name="McKernan B."/>
            <person name="McKernan K."/>
            <person name="Mendez-Lago M."/>
            <person name="Minx P."/>
            <person name="Mollenhauer M.U."/>
            <person name="Montooth K."/>
            <person name="Mount S.M."/>
            <person name="Mu X."/>
            <person name="Myers E."/>
            <person name="Negre B."/>
            <person name="Newfeld S."/>
            <person name="Nielsen R."/>
            <person name="Noor M.A."/>
            <person name="O'Grady P."/>
            <person name="Pachter L."/>
            <person name="Papaceit M."/>
            <person name="Parisi M.J."/>
            <person name="Parisi M."/>
            <person name="Parts L."/>
            <person name="Pedersen J.S."/>
            <person name="Pesole G."/>
            <person name="Phillippy A.M."/>
            <person name="Ponting C.P."/>
            <person name="Pop M."/>
            <person name="Porcelli D."/>
            <person name="Powell J.R."/>
            <person name="Prohaska S."/>
            <person name="Pruitt K."/>
            <person name="Puig M."/>
            <person name="Quesneville H."/>
            <person name="Ram K.R."/>
            <person name="Rand D."/>
            <person name="Rasmussen M.D."/>
            <person name="Reed L.K."/>
            <person name="Reenan R."/>
            <person name="Reily A."/>
            <person name="Remington K.A."/>
            <person name="Rieger T.T."/>
            <person name="Ritchie M.G."/>
            <person name="Robin C."/>
            <person name="Rogers Y.H."/>
            <person name="Rohde C."/>
            <person name="Rozas J."/>
            <person name="Rubenfield M.J."/>
            <person name="Ruiz A."/>
            <person name="Russo S."/>
            <person name="Salzberg S.L."/>
            <person name="Sanchez-Gracia A."/>
            <person name="Saranga D.J."/>
            <person name="Sato H."/>
            <person name="Schaeffer S.W."/>
            <person name="Schatz M.C."/>
            <person name="Schlenke T."/>
            <person name="Schwartz R."/>
            <person name="Segarra C."/>
            <person name="Singh R.S."/>
            <person name="Sirot L."/>
            <person name="Sirota M."/>
            <person name="Sisneros N.B."/>
            <person name="Smith C.D."/>
            <person name="Smith T.F."/>
            <person name="Spieth J."/>
            <person name="Stage D.E."/>
            <person name="Stark A."/>
            <person name="Stephan W."/>
            <person name="Strausberg R.L."/>
            <person name="Strempel S."/>
            <person name="Sturgill D."/>
            <person name="Sutton G."/>
            <person name="Sutton G.G."/>
            <person name="Tao W."/>
            <person name="Teichmann S."/>
            <person name="Tobari Y.N."/>
            <person name="Tomimura Y."/>
            <person name="Tsolas J.M."/>
            <person name="Valente V.L."/>
            <person name="Venter E."/>
            <person name="Venter J.C."/>
            <person name="Vicario S."/>
            <person name="Vieira F.G."/>
            <person name="Vilella A.J."/>
            <person name="Villasante A."/>
            <person name="Walenz B."/>
            <person name="Wang J."/>
            <person name="Wasserman M."/>
            <person name="Watts T."/>
            <person name="Wilson D."/>
            <person name="Wilson R.K."/>
            <person name="Wing R.A."/>
            <person name="Wolfner M.F."/>
            <person name="Wong A."/>
            <person name="Wong G.K."/>
            <person name="Wu C.I."/>
            <person name="Wu G."/>
            <person name="Yamamoto D."/>
            <person name="Yang H.P."/>
            <person name="Yang S.P."/>
            <person name="Yorke J.A."/>
            <person name="Yoshida K."/>
            <person name="Zdobnov E."/>
            <person name="Zhang P."/>
            <person name="Zhang Y."/>
            <person name="Zimin A.V."/>
            <person name="Baldwin J."/>
            <person name="Abdouelleil A."/>
            <person name="Abdulkadir J."/>
            <person name="Abebe A."/>
            <person name="Abera B."/>
            <person name="Abreu J."/>
            <person name="Acer S.C."/>
            <person name="Aftuck L."/>
            <person name="Alexander A."/>
            <person name="An P."/>
            <person name="Anderson E."/>
            <person name="Anderson S."/>
            <person name="Arachi H."/>
            <person name="Azer M."/>
            <person name="Bachantsang P."/>
            <person name="Barry A."/>
            <person name="Bayul T."/>
            <person name="Berlin A."/>
            <person name="Bessette D."/>
            <person name="Bloom T."/>
            <person name="Blye J."/>
            <person name="Boguslavskiy L."/>
            <person name="Bonnet C."/>
            <person name="Boukhgalter B."/>
            <person name="Bourzgui I."/>
            <person name="Brown A."/>
            <person name="Cahill P."/>
            <person name="Channer S."/>
            <person name="Cheshatsang Y."/>
            <person name="Chuda L."/>
            <person name="Citroen M."/>
            <person name="Collymore A."/>
            <person name="Cooke P."/>
            <person name="Costello M."/>
            <person name="D'Aco K."/>
            <person name="Daza R."/>
            <person name="De Haan G."/>
            <person name="DeGray S."/>
            <person name="DeMaso C."/>
            <person name="Dhargay N."/>
            <person name="Dooley K."/>
            <person name="Dooley E."/>
            <person name="Doricent M."/>
            <person name="Dorje P."/>
            <person name="Dorjee K."/>
            <person name="Dupes A."/>
            <person name="Elong R."/>
            <person name="Falk J."/>
            <person name="Farina A."/>
            <person name="Faro S."/>
            <person name="Ferguson D."/>
            <person name="Fisher S."/>
            <person name="Foley C.D."/>
            <person name="Franke A."/>
            <person name="Friedrich D."/>
            <person name="Gadbois L."/>
            <person name="Gearin G."/>
            <person name="Gearin C.R."/>
            <person name="Giannoukos G."/>
            <person name="Goode T."/>
            <person name="Graham J."/>
            <person name="Grandbois E."/>
            <person name="Grewal S."/>
            <person name="Gyaltsen K."/>
            <person name="Hafez N."/>
            <person name="Hagos B."/>
            <person name="Hall J."/>
            <person name="Henson C."/>
            <person name="Hollinger A."/>
            <person name="Honan T."/>
            <person name="Huard M.D."/>
            <person name="Hughes L."/>
            <person name="Hurhula B."/>
            <person name="Husby M.E."/>
            <person name="Kamat A."/>
            <person name="Kanga B."/>
            <person name="Kashin S."/>
            <person name="Khazanovich D."/>
            <person name="Kisner P."/>
            <person name="Lance K."/>
            <person name="Lara M."/>
            <person name="Lee W."/>
            <person name="Lennon N."/>
            <person name="Letendre F."/>
            <person name="LeVine R."/>
            <person name="Lipovsky A."/>
            <person name="Liu X."/>
            <person name="Liu J."/>
            <person name="Liu S."/>
            <person name="Lokyitsang T."/>
            <person name="Lokyitsang Y."/>
            <person name="Lubonja R."/>
            <person name="Lui A."/>
            <person name="MacDonald P."/>
            <person name="Magnisalis V."/>
            <person name="Maru K."/>
            <person name="Matthews C."/>
            <person name="McCusker W."/>
            <person name="McDonough S."/>
            <person name="Mehta T."/>
            <person name="Meldrim J."/>
            <person name="Meneus L."/>
            <person name="Mihai O."/>
            <person name="Mihalev A."/>
            <person name="Mihova T."/>
            <person name="Mittelman R."/>
            <person name="Mlenga V."/>
            <person name="Montmayeur A."/>
            <person name="Mulrain L."/>
            <person name="Navidi A."/>
            <person name="Naylor J."/>
            <person name="Negash T."/>
            <person name="Nguyen T."/>
            <person name="Nguyen N."/>
            <person name="Nicol R."/>
            <person name="Norbu C."/>
            <person name="Norbu N."/>
            <person name="Novod N."/>
            <person name="O'Neill B."/>
            <person name="Osman S."/>
            <person name="Markiewicz E."/>
            <person name="Oyono O.L."/>
            <person name="Patti C."/>
            <person name="Phunkhang P."/>
            <person name="Pierre F."/>
            <person name="Priest M."/>
            <person name="Raghuraman S."/>
            <person name="Rege F."/>
            <person name="Reyes R."/>
            <person name="Rise C."/>
            <person name="Rogov P."/>
            <person name="Ross K."/>
            <person name="Ryan E."/>
            <person name="Settipalli S."/>
            <person name="Shea T."/>
            <person name="Sherpa N."/>
            <person name="Shi L."/>
            <person name="Shih D."/>
            <person name="Sparrow T."/>
            <person name="Spaulding J."/>
            <person name="Stalker J."/>
            <person name="Stange-Thomann N."/>
            <person name="Stavropoulos S."/>
            <person name="Stone C."/>
            <person name="Strader C."/>
            <person name="Tesfaye S."/>
            <person name="Thomson T."/>
            <person name="Thoulutsang Y."/>
            <person name="Thoulutsang D."/>
            <person name="Topham K."/>
            <person name="Topping I."/>
            <person name="Tsamla T."/>
            <person name="Vassiliev H."/>
            <person name="Vo A."/>
            <person name="Wangchuk T."/>
            <person name="Wangdi T."/>
            <person name="Weiand M."/>
            <person name="Wilkinson J."/>
            <person name="Wilson A."/>
            <person name="Yadav S."/>
            <person name="Young G."/>
            <person name="Yu Q."/>
            <person name="Zembek L."/>
            <person name="Zhong D."/>
            <person name="Zimmer A."/>
            <person name="Zwirko Z."/>
            <person name="Jaffe D.B."/>
            <person name="Alvarez P."/>
            <person name="Brockman W."/>
            <person name="Butler J."/>
            <person name="Chin C."/>
            <person name="Gnerre S."/>
            <person name="Grabherr M."/>
            <person name="Kleber M."/>
            <person name="Mauceli E."/>
            <person name="MacCallum I."/>
        </authorList>
    </citation>
    <scope>NUCLEOTIDE SEQUENCE [LARGE SCALE GENOMIC DNA]</scope>
    <source>
        <strain evidence="1 2">TSC#14021-0224.01</strain>
    </source>
</reference>
<dbReference type="OMA" id="MEGRTND"/>